<name>Q6L2A0_PICTO</name>
<dbReference type="STRING" id="263820.PTO0317"/>
<dbReference type="PaxDb" id="263820-PTO0317"/>
<sequence>MDQLKILRINARTTFPGGVESYIKNVNSMLLKKNIQTFTFEINVTDYDFDYGGNYYVLKKDNSPFKRVINDAYYDDYVYKKLNEIYNNFKPDIIHLHRFRVDYSTIINS</sequence>
<dbReference type="GeneID" id="2844697"/>
<dbReference type="InParanoid" id="Q6L2A0"/>
<dbReference type="SUPFAM" id="SSF53756">
    <property type="entry name" value="UDP-Glycosyltransferase/glycogen phosphorylase"/>
    <property type="match status" value="1"/>
</dbReference>
<dbReference type="Proteomes" id="UP000000438">
    <property type="component" value="Chromosome"/>
</dbReference>
<dbReference type="AlphaFoldDB" id="Q6L2A0"/>
<gene>
    <name evidence="1" type="ordered locus">PTO0317</name>
</gene>
<evidence type="ECO:0008006" key="3">
    <source>
        <dbReference type="Google" id="ProtNLM"/>
    </source>
</evidence>
<evidence type="ECO:0000313" key="1">
    <source>
        <dbReference type="EMBL" id="AAT42902.1"/>
    </source>
</evidence>
<evidence type="ECO:0000313" key="2">
    <source>
        <dbReference type="Proteomes" id="UP000000438"/>
    </source>
</evidence>
<organism evidence="1 2">
    <name type="scientific">Picrophilus torridus (strain ATCC 700027 / DSM 9790 / JCM 10055 / NBRC 100828 / KAW 2/3)</name>
    <dbReference type="NCBI Taxonomy" id="1122961"/>
    <lineage>
        <taxon>Archaea</taxon>
        <taxon>Methanobacteriati</taxon>
        <taxon>Thermoplasmatota</taxon>
        <taxon>Thermoplasmata</taxon>
        <taxon>Thermoplasmatales</taxon>
        <taxon>Picrophilaceae</taxon>
        <taxon>Picrophilus</taxon>
    </lineage>
</organism>
<dbReference type="RefSeq" id="WP_011177118.1">
    <property type="nucleotide sequence ID" value="NC_005877.1"/>
</dbReference>
<reference evidence="1 2" key="1">
    <citation type="journal article" date="2004" name="Proc. Natl. Acad. Sci. U.S.A.">
        <title>Genome sequence of Picrophilus torridus and its implications for life around pH 0.</title>
        <authorList>
            <person name="Futterer O."/>
            <person name="Angelov A."/>
            <person name="Liesegang H."/>
            <person name="Gottschalk G."/>
            <person name="Schleper C."/>
            <person name="Schepers B."/>
            <person name="Dock C."/>
            <person name="Antranikian G."/>
            <person name="Liebl W."/>
        </authorList>
    </citation>
    <scope>NUCLEOTIDE SEQUENCE [LARGE SCALE GENOMIC DNA]</scope>
    <source>
        <strain evidence="2">ATCC 700027 / DSM 9790 / JCM 10055 / NBRC 100828</strain>
    </source>
</reference>
<dbReference type="KEGG" id="pto:PTO0317"/>
<dbReference type="EMBL" id="AE017261">
    <property type="protein sequence ID" value="AAT42902.1"/>
    <property type="molecule type" value="Genomic_DNA"/>
</dbReference>
<protein>
    <recommendedName>
        <fullName evidence="3">Glycosyltransferase</fullName>
    </recommendedName>
</protein>
<dbReference type="Gene3D" id="3.40.50.2000">
    <property type="entry name" value="Glycogen Phosphorylase B"/>
    <property type="match status" value="1"/>
</dbReference>
<proteinExistence type="predicted"/>
<accession>Q6L2A0</accession>
<dbReference type="HOGENOM" id="CLU_2177970_0_0_2"/>